<proteinExistence type="inferred from homology"/>
<keyword evidence="4" id="KW-0539">Nucleus</keyword>
<feature type="domain" description="Cyclin-dependent kinase inhibitor" evidence="7">
    <location>
        <begin position="10"/>
        <end position="58"/>
    </location>
</feature>
<dbReference type="InterPro" id="IPR044898">
    <property type="entry name" value="CDI_dom_sf"/>
</dbReference>
<evidence type="ECO:0000313" key="9">
    <source>
        <dbReference type="Proteomes" id="UP000245119"/>
    </source>
</evidence>
<comment type="caution">
    <text evidence="8">The sequence shown here is derived from an EMBL/GenBank/DDBJ whole genome shotgun (WGS) entry which is preliminary data.</text>
</comment>
<dbReference type="Pfam" id="PF02234">
    <property type="entry name" value="CDI"/>
    <property type="match status" value="1"/>
</dbReference>
<dbReference type="Gene3D" id="4.10.365.10">
    <property type="entry name" value="p27"/>
    <property type="match status" value="1"/>
</dbReference>
<protein>
    <recommendedName>
        <fullName evidence="7">Cyclin-dependent kinase inhibitor domain-containing protein</fullName>
    </recommendedName>
</protein>
<name>A0A2T7P3M9_POMCA</name>
<sequence length="185" mass="20956">MSVASNVRRCLFGPLDSSSRRKSSDLSSRYADRDAQRFKERWNYDVRTDTPLSGPYAWITPPSSDIPSVYYKNYNWRCSKRRAQQQGDVDTDDNDDGGSRAALVSQASPVQRGDVNVVLGVSNASQKQVEDETTPPHRSSKSEYSKKPGRNIQSRLEDYYKIVKRSATPETEPVVCIKKRRLDSS</sequence>
<feature type="region of interest" description="Disordered" evidence="6">
    <location>
        <begin position="122"/>
        <end position="152"/>
    </location>
</feature>
<dbReference type="EMBL" id="PZQS01000006">
    <property type="protein sequence ID" value="PVD28003.1"/>
    <property type="molecule type" value="Genomic_DNA"/>
</dbReference>
<evidence type="ECO:0000313" key="8">
    <source>
        <dbReference type="EMBL" id="PVD28003.1"/>
    </source>
</evidence>
<evidence type="ECO:0000256" key="4">
    <source>
        <dbReference type="ARBA" id="ARBA00023242"/>
    </source>
</evidence>
<evidence type="ECO:0000256" key="1">
    <source>
        <dbReference type="ARBA" id="ARBA00004123"/>
    </source>
</evidence>
<dbReference type="PANTHER" id="PTHR10265">
    <property type="entry name" value="CYCLIN-DEPENDENT KINASE INHIBITOR 1"/>
    <property type="match status" value="1"/>
</dbReference>
<dbReference type="GO" id="GO:0005634">
    <property type="term" value="C:nucleus"/>
    <property type="evidence" value="ECO:0007669"/>
    <property type="project" value="UniProtKB-SubCell"/>
</dbReference>
<dbReference type="GO" id="GO:0051726">
    <property type="term" value="P:regulation of cell cycle"/>
    <property type="evidence" value="ECO:0007669"/>
    <property type="project" value="InterPro"/>
</dbReference>
<evidence type="ECO:0000256" key="3">
    <source>
        <dbReference type="ARBA" id="ARBA00023013"/>
    </source>
</evidence>
<dbReference type="InterPro" id="IPR003175">
    <property type="entry name" value="CDI_dom"/>
</dbReference>
<dbReference type="PANTHER" id="PTHR10265:SF45">
    <property type="entry name" value="DACAPO"/>
    <property type="match status" value="1"/>
</dbReference>
<evidence type="ECO:0000259" key="7">
    <source>
        <dbReference type="Pfam" id="PF02234"/>
    </source>
</evidence>
<reference evidence="8 9" key="1">
    <citation type="submission" date="2018-04" db="EMBL/GenBank/DDBJ databases">
        <title>The genome of golden apple snail Pomacea canaliculata provides insight into stress tolerance and invasive adaptation.</title>
        <authorList>
            <person name="Liu C."/>
            <person name="Liu B."/>
            <person name="Ren Y."/>
            <person name="Zhang Y."/>
            <person name="Wang H."/>
            <person name="Li S."/>
            <person name="Jiang F."/>
            <person name="Yin L."/>
            <person name="Zhang G."/>
            <person name="Qian W."/>
            <person name="Fan W."/>
        </authorList>
    </citation>
    <scope>NUCLEOTIDE SEQUENCE [LARGE SCALE GENOMIC DNA]</scope>
    <source>
        <strain evidence="8">SZHN2017</strain>
        <tissue evidence="8">Muscle</tissue>
    </source>
</reference>
<keyword evidence="5" id="KW-0131">Cell cycle</keyword>
<dbReference type="AlphaFoldDB" id="A0A2T7P3M9"/>
<dbReference type="GO" id="GO:0004861">
    <property type="term" value="F:cyclin-dependent protein serine/threonine kinase inhibitor activity"/>
    <property type="evidence" value="ECO:0007669"/>
    <property type="project" value="InterPro"/>
</dbReference>
<evidence type="ECO:0000256" key="2">
    <source>
        <dbReference type="ARBA" id="ARBA00006726"/>
    </source>
</evidence>
<evidence type="ECO:0000256" key="6">
    <source>
        <dbReference type="SAM" id="MobiDB-lite"/>
    </source>
</evidence>
<comment type="subcellular location">
    <subcellularLocation>
        <location evidence="1">Nucleus</location>
    </subcellularLocation>
</comment>
<organism evidence="8 9">
    <name type="scientific">Pomacea canaliculata</name>
    <name type="common">Golden apple snail</name>
    <dbReference type="NCBI Taxonomy" id="400727"/>
    <lineage>
        <taxon>Eukaryota</taxon>
        <taxon>Metazoa</taxon>
        <taxon>Spiralia</taxon>
        <taxon>Lophotrochozoa</taxon>
        <taxon>Mollusca</taxon>
        <taxon>Gastropoda</taxon>
        <taxon>Caenogastropoda</taxon>
        <taxon>Architaenioglossa</taxon>
        <taxon>Ampullarioidea</taxon>
        <taxon>Ampullariidae</taxon>
        <taxon>Pomacea</taxon>
    </lineage>
</organism>
<gene>
    <name evidence="8" type="ORF">C0Q70_10580</name>
</gene>
<accession>A0A2T7P3M9</accession>
<comment type="similarity">
    <text evidence="2">Belongs to the CDI family.</text>
</comment>
<feature type="region of interest" description="Disordered" evidence="6">
    <location>
        <begin position="82"/>
        <end position="109"/>
    </location>
</feature>
<evidence type="ECO:0000256" key="5">
    <source>
        <dbReference type="ARBA" id="ARBA00023306"/>
    </source>
</evidence>
<keyword evidence="9" id="KW-1185">Reference proteome</keyword>
<dbReference type="Proteomes" id="UP000245119">
    <property type="component" value="Linkage Group LG6"/>
</dbReference>
<keyword evidence="3" id="KW-0649">Protein kinase inhibitor</keyword>